<proteinExistence type="predicted"/>
<dbReference type="Proteomes" id="UP001341840">
    <property type="component" value="Unassembled WGS sequence"/>
</dbReference>
<protein>
    <submittedName>
        <fullName evidence="2">Uncharacterized protein</fullName>
    </submittedName>
</protein>
<reference evidence="2 3" key="1">
    <citation type="journal article" date="2023" name="Plants (Basel)">
        <title>Bridging the Gap: Combining Genomics and Transcriptomics Approaches to Understand Stylosanthes scabra, an Orphan Legume from the Brazilian Caatinga.</title>
        <authorList>
            <person name="Ferreira-Neto J.R.C."/>
            <person name="da Silva M.D."/>
            <person name="Binneck E."/>
            <person name="de Melo N.F."/>
            <person name="da Silva R.H."/>
            <person name="de Melo A.L.T.M."/>
            <person name="Pandolfi V."/>
            <person name="Bustamante F.O."/>
            <person name="Brasileiro-Vidal A.C."/>
            <person name="Benko-Iseppon A.M."/>
        </authorList>
    </citation>
    <scope>NUCLEOTIDE SEQUENCE [LARGE SCALE GENOMIC DNA]</scope>
    <source>
        <tissue evidence="2">Leaves</tissue>
    </source>
</reference>
<dbReference type="EMBL" id="JASCZI010061208">
    <property type="protein sequence ID" value="MED6138021.1"/>
    <property type="molecule type" value="Genomic_DNA"/>
</dbReference>
<evidence type="ECO:0000313" key="2">
    <source>
        <dbReference type="EMBL" id="MED6138021.1"/>
    </source>
</evidence>
<feature type="region of interest" description="Disordered" evidence="1">
    <location>
        <begin position="200"/>
        <end position="238"/>
    </location>
</feature>
<sequence length="238" mass="27208">MASRVIYYEIEKHEKYEDSDERADSDLAVVKTQRYHFDDEPFIHPLHNIRFDPDRPYELPVESLLALRRRDPLKKKDPSPLGSPLSPSKIVSPTQCQQEQKGERPLKSWELIPPSKGWMCEGDDVEGKKASAEVPERVGDTKGIEEGGKKEEEVEKDPEEDTPEEKMPAIPRPMDVDADKDYLQYLEELRRHPEYLPVHSSQVFAQHPSNDVQSQSFEAQSQPSFDISGIWSPPVGSS</sequence>
<feature type="region of interest" description="Disordered" evidence="1">
    <location>
        <begin position="68"/>
        <end position="177"/>
    </location>
</feature>
<gene>
    <name evidence="2" type="ORF">PIB30_070434</name>
</gene>
<feature type="compositionally biased region" description="Polar residues" evidence="1">
    <location>
        <begin position="200"/>
        <end position="225"/>
    </location>
</feature>
<name>A0ABU6SNK0_9FABA</name>
<comment type="caution">
    <text evidence="2">The sequence shown here is derived from an EMBL/GenBank/DDBJ whole genome shotgun (WGS) entry which is preliminary data.</text>
</comment>
<feature type="compositionally biased region" description="Basic and acidic residues" evidence="1">
    <location>
        <begin position="68"/>
        <end position="78"/>
    </location>
</feature>
<feature type="compositionally biased region" description="Low complexity" evidence="1">
    <location>
        <begin position="79"/>
        <end position="89"/>
    </location>
</feature>
<feature type="compositionally biased region" description="Basic and acidic residues" evidence="1">
    <location>
        <begin position="125"/>
        <end position="153"/>
    </location>
</feature>
<organism evidence="2 3">
    <name type="scientific">Stylosanthes scabra</name>
    <dbReference type="NCBI Taxonomy" id="79078"/>
    <lineage>
        <taxon>Eukaryota</taxon>
        <taxon>Viridiplantae</taxon>
        <taxon>Streptophyta</taxon>
        <taxon>Embryophyta</taxon>
        <taxon>Tracheophyta</taxon>
        <taxon>Spermatophyta</taxon>
        <taxon>Magnoliopsida</taxon>
        <taxon>eudicotyledons</taxon>
        <taxon>Gunneridae</taxon>
        <taxon>Pentapetalae</taxon>
        <taxon>rosids</taxon>
        <taxon>fabids</taxon>
        <taxon>Fabales</taxon>
        <taxon>Fabaceae</taxon>
        <taxon>Papilionoideae</taxon>
        <taxon>50 kb inversion clade</taxon>
        <taxon>dalbergioids sensu lato</taxon>
        <taxon>Dalbergieae</taxon>
        <taxon>Pterocarpus clade</taxon>
        <taxon>Stylosanthes</taxon>
    </lineage>
</organism>
<evidence type="ECO:0000256" key="1">
    <source>
        <dbReference type="SAM" id="MobiDB-lite"/>
    </source>
</evidence>
<accession>A0ABU6SNK0</accession>
<keyword evidence="3" id="KW-1185">Reference proteome</keyword>
<evidence type="ECO:0000313" key="3">
    <source>
        <dbReference type="Proteomes" id="UP001341840"/>
    </source>
</evidence>
<feature type="compositionally biased region" description="Acidic residues" evidence="1">
    <location>
        <begin position="154"/>
        <end position="163"/>
    </location>
</feature>